<name>G7VDC9_9CREN</name>
<keyword evidence="1 4" id="KW-0963">Cytoplasm</keyword>
<dbReference type="Pfam" id="PF01922">
    <property type="entry name" value="SRP19"/>
    <property type="match status" value="1"/>
</dbReference>
<accession>G7VDC9</accession>
<evidence type="ECO:0000256" key="3">
    <source>
        <dbReference type="ARBA" id="ARBA00023274"/>
    </source>
</evidence>
<evidence type="ECO:0000313" key="6">
    <source>
        <dbReference type="Proteomes" id="UP000005867"/>
    </source>
</evidence>
<keyword evidence="2 4" id="KW-0733">Signal recognition particle</keyword>
<reference evidence="5 6" key="1">
    <citation type="journal article" date="2012" name="J. Bacteriol.">
        <title>Complete genome sequence of strain 1860, a crenarchaeon of the genus pyrobaculum able to grow with various electron acceptors.</title>
        <authorList>
            <person name="Mardanov A.V."/>
            <person name="Gumerov V.M."/>
            <person name="Slobodkina G.B."/>
            <person name="Beletsky A.V."/>
            <person name="Bonch-Osmolovskaya E.A."/>
            <person name="Ravin N.V."/>
            <person name="Skryabin K.G."/>
        </authorList>
    </citation>
    <scope>NUCLEOTIDE SEQUENCE [LARGE SCALE GENOMIC DNA]</scope>
    <source>
        <strain evidence="5 6">1860</strain>
    </source>
</reference>
<proteinExistence type="inferred from homology"/>
<comment type="function">
    <text evidence="4">Involved in targeting and insertion of nascent membrane proteins into the cytoplasmic membrane. Binds directly to 7S RNA and mediates binding of the 54 kDa subunit of the SRP.</text>
</comment>
<evidence type="ECO:0000256" key="4">
    <source>
        <dbReference type="HAMAP-Rule" id="MF_00305"/>
    </source>
</evidence>
<dbReference type="InterPro" id="IPR002778">
    <property type="entry name" value="Signal_recog_particle_SRP19"/>
</dbReference>
<dbReference type="HOGENOM" id="CLU_169299_1_0_2"/>
<dbReference type="Proteomes" id="UP000005867">
    <property type="component" value="Chromosome"/>
</dbReference>
<dbReference type="GO" id="GO:0008312">
    <property type="term" value="F:7S RNA binding"/>
    <property type="evidence" value="ECO:0007669"/>
    <property type="project" value="UniProtKB-UniRule"/>
</dbReference>
<dbReference type="eggNOG" id="arCOG01217">
    <property type="taxonomic scope" value="Archaea"/>
</dbReference>
<evidence type="ECO:0000313" key="5">
    <source>
        <dbReference type="EMBL" id="AET32714.1"/>
    </source>
</evidence>
<dbReference type="InterPro" id="IPR036521">
    <property type="entry name" value="SRP19-like_sf"/>
</dbReference>
<dbReference type="EMBL" id="CP003098">
    <property type="protein sequence ID" value="AET32714.1"/>
    <property type="molecule type" value="Genomic_DNA"/>
</dbReference>
<dbReference type="GO" id="GO:0006614">
    <property type="term" value="P:SRP-dependent cotranslational protein targeting to membrane"/>
    <property type="evidence" value="ECO:0007669"/>
    <property type="project" value="InterPro"/>
</dbReference>
<dbReference type="RefSeq" id="WP_014288542.1">
    <property type="nucleotide sequence ID" value="NC_016645.1"/>
</dbReference>
<dbReference type="SUPFAM" id="SSF69695">
    <property type="entry name" value="SRP19"/>
    <property type="match status" value="1"/>
</dbReference>
<dbReference type="KEGG" id="pyr:P186_1285"/>
<dbReference type="GO" id="GO:0048500">
    <property type="term" value="C:signal recognition particle"/>
    <property type="evidence" value="ECO:0007669"/>
    <property type="project" value="UniProtKB-UniRule"/>
</dbReference>
<keyword evidence="4" id="KW-0694">RNA-binding</keyword>
<protein>
    <recommendedName>
        <fullName evidence="4">Signal recognition particle 19 kDa protein</fullName>
        <shortName evidence="4">SRP19</shortName>
    </recommendedName>
</protein>
<dbReference type="AlphaFoldDB" id="G7VDC9"/>
<dbReference type="STRING" id="1104324.P186_1285"/>
<evidence type="ECO:0000256" key="1">
    <source>
        <dbReference type="ARBA" id="ARBA00022490"/>
    </source>
</evidence>
<dbReference type="OrthoDB" id="56356at2157"/>
<dbReference type="GeneID" id="11595542"/>
<organism evidence="5 6">
    <name type="scientific">Pyrobaculum ferrireducens</name>
    <dbReference type="NCBI Taxonomy" id="1104324"/>
    <lineage>
        <taxon>Archaea</taxon>
        <taxon>Thermoproteota</taxon>
        <taxon>Thermoprotei</taxon>
        <taxon>Thermoproteales</taxon>
        <taxon>Thermoproteaceae</taxon>
        <taxon>Pyrobaculum</taxon>
    </lineage>
</organism>
<comment type="similarity">
    <text evidence="4">Belongs to the SRP19 family.</text>
</comment>
<keyword evidence="6" id="KW-1185">Reference proteome</keyword>
<dbReference type="InterPro" id="IPR022938">
    <property type="entry name" value="SRP19_arc-type"/>
</dbReference>
<gene>
    <name evidence="4" type="primary">srp19</name>
    <name evidence="5" type="ORF">P186_1285</name>
</gene>
<dbReference type="Gene3D" id="3.30.56.30">
    <property type="entry name" value="Signal recognition particle, SRP19-like subunit"/>
    <property type="match status" value="1"/>
</dbReference>
<keyword evidence="3 4" id="KW-0687">Ribonucleoprotein</keyword>
<sequence length="96" mass="10912">MKKKGGRILWLAYLDSATPRSKGRLLPKSLAVNRPTLQEVAQALEKLGYKFQVYPGKRYPPLWYEERLQGYVVVESSEKIHVLAAKVAAVIREARS</sequence>
<comment type="subunit">
    <text evidence="4">Part of the signal recognition particle protein translocation system, which is composed of SRP and FtsY. Archaeal SRP consists of a 7S RNA molecule of 300 nucleotides and two protein subunits: SRP54 and SRP19.</text>
</comment>
<comment type="subcellular location">
    <subcellularLocation>
        <location evidence="4">Cytoplasm</location>
    </subcellularLocation>
</comment>
<evidence type="ECO:0000256" key="2">
    <source>
        <dbReference type="ARBA" id="ARBA00023135"/>
    </source>
</evidence>
<dbReference type="HAMAP" id="MF_00305">
    <property type="entry name" value="SRP19"/>
    <property type="match status" value="1"/>
</dbReference>